<dbReference type="Pfam" id="PF04854">
    <property type="entry name" value="DUF624"/>
    <property type="match status" value="1"/>
</dbReference>
<organism evidence="3 4">
    <name type="scientific">Aeriscardovia aeriphila</name>
    <dbReference type="NCBI Taxonomy" id="218139"/>
    <lineage>
        <taxon>Bacteria</taxon>
        <taxon>Bacillati</taxon>
        <taxon>Actinomycetota</taxon>
        <taxon>Actinomycetes</taxon>
        <taxon>Bifidobacteriales</taxon>
        <taxon>Bifidobacteriaceae</taxon>
        <taxon>Aeriscardovia</taxon>
    </lineage>
</organism>
<evidence type="ECO:0000313" key="4">
    <source>
        <dbReference type="Proteomes" id="UP000228976"/>
    </source>
</evidence>
<dbReference type="EMBL" id="MWWU01000004">
    <property type="protein sequence ID" value="OZG55164.1"/>
    <property type="molecule type" value="Genomic_DNA"/>
</dbReference>
<feature type="transmembrane region" description="Helical" evidence="2">
    <location>
        <begin position="151"/>
        <end position="180"/>
    </location>
</feature>
<dbReference type="RefSeq" id="WP_094690231.1">
    <property type="nucleotide sequence ID" value="NZ_JACBYZ010000001.1"/>
</dbReference>
<evidence type="ECO:0000256" key="2">
    <source>
        <dbReference type="SAM" id="Phobius"/>
    </source>
</evidence>
<reference evidence="3 4" key="1">
    <citation type="journal article" date="2017" name="BMC Genomics">
        <title>Comparative genomic and phylogenomic analyses of the Bifidobacteriaceae family.</title>
        <authorList>
            <person name="Lugli G.A."/>
            <person name="Milani C."/>
            <person name="Turroni F."/>
            <person name="Duranti S."/>
            <person name="Mancabelli L."/>
            <person name="Mangifesta M."/>
            <person name="Ferrario C."/>
            <person name="Modesto M."/>
            <person name="Mattarelli P."/>
            <person name="Jiri K."/>
            <person name="van Sinderen D."/>
            <person name="Ventura M."/>
        </authorList>
    </citation>
    <scope>NUCLEOTIDE SEQUENCE [LARGE SCALE GENOMIC DNA]</scope>
    <source>
        <strain evidence="3 4">LMG 21773</strain>
    </source>
</reference>
<keyword evidence="2" id="KW-0812">Transmembrane</keyword>
<evidence type="ECO:0000313" key="3">
    <source>
        <dbReference type="EMBL" id="OZG55164.1"/>
    </source>
</evidence>
<keyword evidence="2" id="KW-1133">Transmembrane helix</keyword>
<dbReference type="AlphaFoldDB" id="A0A261F7U9"/>
<proteinExistence type="predicted"/>
<feature type="transmembrane region" description="Helical" evidence="2">
    <location>
        <begin position="187"/>
        <end position="208"/>
    </location>
</feature>
<keyword evidence="2" id="KW-0472">Membrane</keyword>
<sequence length="250" mass="26987">MNRDLTAFGAFARGYEKVCRAILLVFVINVAIVAHTLLGVVVAGFFPSIAAGFATYRSWLLDSDREWGVKQTWMCFHRVWKQELISANQMGWALAAGWALIGYSMFLVLSNDMGPLGYASSGLLLLAVVILSLFSLMVWAVRANFAETNRWAAHVAMVMIIARPACSLLLIAVAILAVLATFTWPGILAAFGLSLPIGLTQACVYVAARLPGMSRQTTTASQQAQPAALSTRGVDQQAHPAATSPERRGK</sequence>
<protein>
    <submittedName>
        <fullName evidence="3">Drug resistance transporter EmrB/QacA subfamily protein</fullName>
    </submittedName>
</protein>
<gene>
    <name evidence="3" type="ORF">AEAE_1142</name>
</gene>
<feature type="region of interest" description="Disordered" evidence="1">
    <location>
        <begin position="221"/>
        <end position="250"/>
    </location>
</feature>
<feature type="transmembrane region" description="Helical" evidence="2">
    <location>
        <begin position="116"/>
        <end position="139"/>
    </location>
</feature>
<accession>A0A261F7U9</accession>
<comment type="caution">
    <text evidence="3">The sequence shown here is derived from an EMBL/GenBank/DDBJ whole genome shotgun (WGS) entry which is preliminary data.</text>
</comment>
<dbReference type="InterPro" id="IPR006938">
    <property type="entry name" value="DUF624"/>
</dbReference>
<dbReference type="Proteomes" id="UP000228976">
    <property type="component" value="Unassembled WGS sequence"/>
</dbReference>
<name>A0A261F7U9_9BIFI</name>
<feature type="compositionally biased region" description="Low complexity" evidence="1">
    <location>
        <begin position="221"/>
        <end position="231"/>
    </location>
</feature>
<dbReference type="OrthoDB" id="3236392at2"/>
<feature type="transmembrane region" description="Helical" evidence="2">
    <location>
        <begin position="21"/>
        <end position="46"/>
    </location>
</feature>
<keyword evidence="4" id="KW-1185">Reference proteome</keyword>
<evidence type="ECO:0000256" key="1">
    <source>
        <dbReference type="SAM" id="MobiDB-lite"/>
    </source>
</evidence>